<organism evidence="1 2">
    <name type="scientific">Conoideocrella luteorostrata</name>
    <dbReference type="NCBI Taxonomy" id="1105319"/>
    <lineage>
        <taxon>Eukaryota</taxon>
        <taxon>Fungi</taxon>
        <taxon>Dikarya</taxon>
        <taxon>Ascomycota</taxon>
        <taxon>Pezizomycotina</taxon>
        <taxon>Sordariomycetes</taxon>
        <taxon>Hypocreomycetidae</taxon>
        <taxon>Hypocreales</taxon>
        <taxon>Clavicipitaceae</taxon>
        <taxon>Conoideocrella</taxon>
    </lineage>
</organism>
<gene>
    <name evidence="1" type="ORF">QQS21_008632</name>
</gene>
<dbReference type="Proteomes" id="UP001251528">
    <property type="component" value="Unassembled WGS sequence"/>
</dbReference>
<evidence type="ECO:0000313" key="2">
    <source>
        <dbReference type="Proteomes" id="UP001251528"/>
    </source>
</evidence>
<protein>
    <submittedName>
        <fullName evidence="1">Uncharacterized protein</fullName>
    </submittedName>
</protein>
<comment type="caution">
    <text evidence="1">The sequence shown here is derived from an EMBL/GenBank/DDBJ whole genome shotgun (WGS) entry which is preliminary data.</text>
</comment>
<evidence type="ECO:0000313" key="1">
    <source>
        <dbReference type="EMBL" id="KAK2593663.1"/>
    </source>
</evidence>
<proteinExistence type="predicted"/>
<keyword evidence="2" id="KW-1185">Reference proteome</keyword>
<dbReference type="EMBL" id="JASWJB010000201">
    <property type="protein sequence ID" value="KAK2593663.1"/>
    <property type="molecule type" value="Genomic_DNA"/>
</dbReference>
<sequence length="325" mass="37192">MHLDHKIRWPVAATHFRLRQSESGAQYGFEANDSPSMESDLGHFSRVLITTIREFSKTERDKLRIQPPGSKLFSDDILLYAERSFNLDEYSTNSALNNPLSRSYKDLSYWKHRVEEHGDFSNNDGDLTDAMKMLIIIAAVSVNSAQSHGAIEALLCLNAQIPLSRLRHLGWGHSFGVDNVAYVTLYIYMFLNISEAVLTRQDTPKLLLDNSALLRHLSGDALQDYDFCAQNIPHRHFWNSLGVTDSWARQQLEMESSNTGVVVDPFAKDQDNVHQEARQRLHQYLKDCFAILYMYDVFLVESCGTIEADAFWMSWIMGAFNAITW</sequence>
<reference evidence="1" key="1">
    <citation type="submission" date="2023-06" db="EMBL/GenBank/DDBJ databases">
        <title>Conoideocrella luteorostrata (Hypocreales: Clavicipitaceae), a potential biocontrol fungus for elongate hemlock scale in United States Christmas tree production areas.</title>
        <authorList>
            <person name="Barrett H."/>
            <person name="Lovett B."/>
            <person name="Macias A.M."/>
            <person name="Stajich J.E."/>
            <person name="Kasson M.T."/>
        </authorList>
    </citation>
    <scope>NUCLEOTIDE SEQUENCE</scope>
    <source>
        <strain evidence="1">ARSEF 14590</strain>
    </source>
</reference>
<name>A0AAJ0CII1_9HYPO</name>
<accession>A0AAJ0CII1</accession>
<dbReference type="AlphaFoldDB" id="A0AAJ0CII1"/>